<dbReference type="RefSeq" id="WP_068662711.1">
    <property type="nucleotide sequence ID" value="NZ_LYPB01000049.1"/>
</dbReference>
<dbReference type="InterPro" id="IPR057006">
    <property type="entry name" value="Phage_TAC_19"/>
</dbReference>
<dbReference type="EMBL" id="LYPB01000049">
    <property type="protein sequence ID" value="OAS21134.1"/>
    <property type="molecule type" value="Genomic_DNA"/>
</dbReference>
<protein>
    <submittedName>
        <fullName evidence="1">Uncharacterized protein</fullName>
    </submittedName>
</protein>
<accession>A0A198AI02</accession>
<sequence>MQITLILDGKERSFTVGFVSGMMLRRTFGMQKKMAALNEESLDEAVDYVVDLYGKQFTRDDFYNGIDTSEVFDTITSSIAEVMQRTTKAVGAKDPDPNGQIQGT</sequence>
<gene>
    <name evidence="1" type="ORF">A8708_30045</name>
</gene>
<organism evidence="1 2">
    <name type="scientific">Paenibacillus oryzisoli</name>
    <dbReference type="NCBI Taxonomy" id="1850517"/>
    <lineage>
        <taxon>Bacteria</taxon>
        <taxon>Bacillati</taxon>
        <taxon>Bacillota</taxon>
        <taxon>Bacilli</taxon>
        <taxon>Bacillales</taxon>
        <taxon>Paenibacillaceae</taxon>
        <taxon>Paenibacillus</taxon>
    </lineage>
</organism>
<evidence type="ECO:0000313" key="2">
    <source>
        <dbReference type="Proteomes" id="UP000078454"/>
    </source>
</evidence>
<dbReference type="AlphaFoldDB" id="A0A198AI02"/>
<dbReference type="OrthoDB" id="2915540at2"/>
<evidence type="ECO:0000313" key="1">
    <source>
        <dbReference type="EMBL" id="OAS21134.1"/>
    </source>
</evidence>
<keyword evidence="2" id="KW-1185">Reference proteome</keyword>
<proteinExistence type="predicted"/>
<dbReference type="Pfam" id="PF23857">
    <property type="entry name" value="Phage_TAC_19"/>
    <property type="match status" value="1"/>
</dbReference>
<reference evidence="1 2" key="1">
    <citation type="submission" date="2016-05" db="EMBL/GenBank/DDBJ databases">
        <title>Paenibacillus sp. 1ZS3-15 nov., isolated from the rhizosphere soil.</title>
        <authorList>
            <person name="Zhang X.X."/>
            <person name="Zhang J."/>
        </authorList>
    </citation>
    <scope>NUCLEOTIDE SEQUENCE [LARGE SCALE GENOMIC DNA]</scope>
    <source>
        <strain evidence="1 2">1ZS3-15</strain>
    </source>
</reference>
<name>A0A198AI02_9BACL</name>
<dbReference type="Proteomes" id="UP000078454">
    <property type="component" value="Unassembled WGS sequence"/>
</dbReference>
<dbReference type="NCBIfam" id="NF047360">
    <property type="entry name" value="tail_chap_PVL"/>
    <property type="match status" value="1"/>
</dbReference>
<dbReference type="STRING" id="1850517.A8708_30045"/>
<comment type="caution">
    <text evidence="1">The sequence shown here is derived from an EMBL/GenBank/DDBJ whole genome shotgun (WGS) entry which is preliminary data.</text>
</comment>